<evidence type="ECO:0000313" key="1">
    <source>
        <dbReference type="EMBL" id="MED4680376.1"/>
    </source>
</evidence>
<dbReference type="Proteomes" id="UP001336122">
    <property type="component" value="Unassembled WGS sequence"/>
</dbReference>
<dbReference type="EMBL" id="JARTIK010000022">
    <property type="protein sequence ID" value="MED4680376.1"/>
    <property type="molecule type" value="Genomic_DNA"/>
</dbReference>
<protein>
    <submittedName>
        <fullName evidence="1">Uncharacterized protein</fullName>
    </submittedName>
</protein>
<gene>
    <name evidence="1" type="ORF">P9485_21510</name>
</gene>
<accession>A0ABU6PHS3</accession>
<keyword evidence="2" id="KW-1185">Reference proteome</keyword>
<comment type="caution">
    <text evidence="1">The sequence shown here is derived from an EMBL/GenBank/DDBJ whole genome shotgun (WGS) entry which is preliminary data.</text>
</comment>
<proteinExistence type="predicted"/>
<dbReference type="RefSeq" id="WP_255288776.1">
    <property type="nucleotide sequence ID" value="NZ_JARTIK010000022.1"/>
</dbReference>
<evidence type="ECO:0000313" key="2">
    <source>
        <dbReference type="Proteomes" id="UP001336122"/>
    </source>
</evidence>
<name>A0ABU6PHS3_9BACI</name>
<organism evidence="1 2">
    <name type="scientific">Bacillus nitratireducens</name>
    <dbReference type="NCBI Taxonomy" id="2026193"/>
    <lineage>
        <taxon>Bacteria</taxon>
        <taxon>Bacillati</taxon>
        <taxon>Bacillota</taxon>
        <taxon>Bacilli</taxon>
        <taxon>Bacillales</taxon>
        <taxon>Bacillaceae</taxon>
        <taxon>Bacillus</taxon>
        <taxon>Bacillus cereus group</taxon>
    </lineage>
</organism>
<reference evidence="1 2" key="1">
    <citation type="submission" date="2023-03" db="EMBL/GenBank/DDBJ databases">
        <title>Bacillus Genome Sequencing.</title>
        <authorList>
            <person name="Dunlap C."/>
        </authorList>
    </citation>
    <scope>NUCLEOTIDE SEQUENCE [LARGE SCALE GENOMIC DNA]</scope>
    <source>
        <strain evidence="1 2">NRS-319</strain>
    </source>
</reference>
<sequence length="43" mass="4881">MNPVRVKIDGEVEKHGRWFVNLPGGKADYPSFRIRPKGSVENV</sequence>